<keyword evidence="1" id="KW-0732">Signal</keyword>
<feature type="domain" description="NodB homology" evidence="2">
    <location>
        <begin position="108"/>
        <end position="283"/>
    </location>
</feature>
<dbReference type="CDD" id="cd10918">
    <property type="entry name" value="CE4_NodB_like_5s_6s"/>
    <property type="match status" value="1"/>
</dbReference>
<dbReference type="RefSeq" id="WP_345378745.1">
    <property type="nucleotide sequence ID" value="NZ_BAABIC010000003.1"/>
</dbReference>
<protein>
    <recommendedName>
        <fullName evidence="2">NodB homology domain-containing protein</fullName>
    </recommendedName>
</protein>
<dbReference type="InterPro" id="IPR011330">
    <property type="entry name" value="Glyco_hydro/deAcase_b/a-brl"/>
</dbReference>
<comment type="caution">
    <text evidence="3">The sequence shown here is derived from an EMBL/GenBank/DDBJ whole genome shotgun (WGS) entry which is preliminary data.</text>
</comment>
<accession>A0ABP8W3I3</accession>
<organism evidence="3 4">
    <name type="scientific">Pseudonocardia yuanmonensis</name>
    <dbReference type="NCBI Taxonomy" id="1095914"/>
    <lineage>
        <taxon>Bacteria</taxon>
        <taxon>Bacillati</taxon>
        <taxon>Actinomycetota</taxon>
        <taxon>Actinomycetes</taxon>
        <taxon>Pseudonocardiales</taxon>
        <taxon>Pseudonocardiaceae</taxon>
        <taxon>Pseudonocardia</taxon>
    </lineage>
</organism>
<dbReference type="Gene3D" id="3.20.20.370">
    <property type="entry name" value="Glycoside hydrolase/deacetylase"/>
    <property type="match status" value="1"/>
</dbReference>
<dbReference type="PROSITE" id="PS51677">
    <property type="entry name" value="NODB"/>
    <property type="match status" value="1"/>
</dbReference>
<reference evidence="4" key="1">
    <citation type="journal article" date="2019" name="Int. J. Syst. Evol. Microbiol.">
        <title>The Global Catalogue of Microorganisms (GCM) 10K type strain sequencing project: providing services to taxonomists for standard genome sequencing and annotation.</title>
        <authorList>
            <consortium name="The Broad Institute Genomics Platform"/>
            <consortium name="The Broad Institute Genome Sequencing Center for Infectious Disease"/>
            <person name="Wu L."/>
            <person name="Ma J."/>
        </authorList>
    </citation>
    <scope>NUCLEOTIDE SEQUENCE [LARGE SCALE GENOMIC DNA]</scope>
    <source>
        <strain evidence="4">JCM 18055</strain>
    </source>
</reference>
<keyword evidence="4" id="KW-1185">Reference proteome</keyword>
<dbReference type="InterPro" id="IPR051398">
    <property type="entry name" value="Polysacch_Deacetylase"/>
</dbReference>
<dbReference type="PANTHER" id="PTHR34216">
    <property type="match status" value="1"/>
</dbReference>
<name>A0ABP8W3I3_9PSEU</name>
<evidence type="ECO:0000313" key="4">
    <source>
        <dbReference type="Proteomes" id="UP001500325"/>
    </source>
</evidence>
<dbReference type="EMBL" id="BAABIC010000003">
    <property type="protein sequence ID" value="GAA4679501.1"/>
    <property type="molecule type" value="Genomic_DNA"/>
</dbReference>
<proteinExistence type="predicted"/>
<dbReference type="SUPFAM" id="SSF88713">
    <property type="entry name" value="Glycoside hydrolase/deacetylase"/>
    <property type="match status" value="1"/>
</dbReference>
<evidence type="ECO:0000256" key="1">
    <source>
        <dbReference type="ARBA" id="ARBA00022729"/>
    </source>
</evidence>
<dbReference type="PANTHER" id="PTHR34216:SF7">
    <property type="entry name" value="POLY-BETA-1,6-N-ACETYL-D-GLUCOSAMINE N-DEACETYLASE"/>
    <property type="match status" value="1"/>
</dbReference>
<sequence>MSSAVSSLRSTLGELPAAQAAYRCAVAGRMRAERWGLALDEALRTRTGLTRPRGAAVGRILAYHSIGTESWGVNDVRPADFERHLQIAADDGWTFATPAEVLAAPERKQLAITFDDGATSVLDNAVPVLRHHGVPSTMFVVSGWADGGHDAGYAHVLDWAGLGRLETAGVTLASHSASHPDFGRLDAASAERELVESRTRLERMLGHEIDEFAIPFGQSANWTPEAGAIARRVYRTVYAQAVDTRPESTVPRTFITQIDRPLIFRAALTGAFDNWEEWFLGPR</sequence>
<gene>
    <name evidence="3" type="ORF">GCM10023215_10770</name>
</gene>
<dbReference type="InterPro" id="IPR002509">
    <property type="entry name" value="NODB_dom"/>
</dbReference>
<evidence type="ECO:0000313" key="3">
    <source>
        <dbReference type="EMBL" id="GAA4679501.1"/>
    </source>
</evidence>
<dbReference type="Proteomes" id="UP001500325">
    <property type="component" value="Unassembled WGS sequence"/>
</dbReference>
<dbReference type="Pfam" id="PF01522">
    <property type="entry name" value="Polysacc_deac_1"/>
    <property type="match status" value="1"/>
</dbReference>
<evidence type="ECO:0000259" key="2">
    <source>
        <dbReference type="PROSITE" id="PS51677"/>
    </source>
</evidence>